<dbReference type="Gene3D" id="3.20.20.300">
    <property type="entry name" value="Glycoside hydrolase, family 3, N-terminal domain"/>
    <property type="match status" value="1"/>
</dbReference>
<evidence type="ECO:0000313" key="5">
    <source>
        <dbReference type="EMBL" id="SDB75204.1"/>
    </source>
</evidence>
<reference evidence="5 6" key="1">
    <citation type="submission" date="2016-10" db="EMBL/GenBank/DDBJ databases">
        <authorList>
            <person name="de Groot N.N."/>
        </authorList>
    </citation>
    <scope>NUCLEOTIDE SEQUENCE [LARGE SCALE GENOMIC DNA]</scope>
    <source>
        <strain evidence="5 6">NLAE-zl-C500</strain>
    </source>
</reference>
<dbReference type="Pfam" id="PF00933">
    <property type="entry name" value="Glyco_hydro_3"/>
    <property type="match status" value="1"/>
</dbReference>
<dbReference type="InterPro" id="IPR001764">
    <property type="entry name" value="Glyco_hydro_3_N"/>
</dbReference>
<dbReference type="InterPro" id="IPR013783">
    <property type="entry name" value="Ig-like_fold"/>
</dbReference>
<gene>
    <name evidence="5" type="ORF">SAMN05192581_100192</name>
</gene>
<dbReference type="InterPro" id="IPR026891">
    <property type="entry name" value="Fn3-like"/>
</dbReference>
<evidence type="ECO:0000256" key="2">
    <source>
        <dbReference type="ARBA" id="ARBA00022729"/>
    </source>
</evidence>
<dbReference type="InterPro" id="IPR044993">
    <property type="entry name" value="BXL"/>
</dbReference>
<dbReference type="PRINTS" id="PR00133">
    <property type="entry name" value="GLHYDRLASE3"/>
</dbReference>
<organism evidence="5 6">
    <name type="scientific">Bacteroides ovatus</name>
    <dbReference type="NCBI Taxonomy" id="28116"/>
    <lineage>
        <taxon>Bacteria</taxon>
        <taxon>Pseudomonadati</taxon>
        <taxon>Bacteroidota</taxon>
        <taxon>Bacteroidia</taxon>
        <taxon>Bacteroidales</taxon>
        <taxon>Bacteroidaceae</taxon>
        <taxon>Bacteroides</taxon>
    </lineage>
</organism>
<dbReference type="EMBL" id="FMYE01000001">
    <property type="protein sequence ID" value="SDB75204.1"/>
    <property type="molecule type" value="Genomic_DNA"/>
</dbReference>
<dbReference type="PANTHER" id="PTHR42721">
    <property type="entry name" value="SUGAR HYDROLASE-RELATED"/>
    <property type="match status" value="1"/>
</dbReference>
<evidence type="ECO:0000313" key="6">
    <source>
        <dbReference type="Proteomes" id="UP000183670"/>
    </source>
</evidence>
<comment type="similarity">
    <text evidence="1">Belongs to the glycosyl hydrolase 3 family.</text>
</comment>
<dbReference type="Proteomes" id="UP000183670">
    <property type="component" value="Unassembled WGS sequence"/>
</dbReference>
<dbReference type="Pfam" id="PF14310">
    <property type="entry name" value="Fn3-like"/>
    <property type="match status" value="1"/>
</dbReference>
<dbReference type="InterPro" id="IPR036881">
    <property type="entry name" value="Glyco_hydro_3_C_sf"/>
</dbReference>
<name>A0A1G6FZM8_BACOV</name>
<accession>A0A1G6FZM8</accession>
<keyword evidence="2" id="KW-0732">Signal</keyword>
<dbReference type="SMART" id="SM01217">
    <property type="entry name" value="Fn3_like"/>
    <property type="match status" value="1"/>
</dbReference>
<proteinExistence type="inferred from homology"/>
<evidence type="ECO:0000256" key="1">
    <source>
        <dbReference type="ARBA" id="ARBA00005336"/>
    </source>
</evidence>
<dbReference type="SUPFAM" id="SSF51445">
    <property type="entry name" value="(Trans)glycosidases"/>
    <property type="match status" value="1"/>
</dbReference>
<evidence type="ECO:0000259" key="4">
    <source>
        <dbReference type="SMART" id="SM01217"/>
    </source>
</evidence>
<dbReference type="Pfam" id="PF01915">
    <property type="entry name" value="Glyco_hydro_3_C"/>
    <property type="match status" value="1"/>
</dbReference>
<dbReference type="GO" id="GO:0009044">
    <property type="term" value="F:xylan 1,4-beta-xylosidase activity"/>
    <property type="evidence" value="ECO:0007669"/>
    <property type="project" value="InterPro"/>
</dbReference>
<dbReference type="AlphaFoldDB" id="A0A1G6FZM8"/>
<protein>
    <submittedName>
        <fullName evidence="5">Fibronectin type III-like domain-containing protein</fullName>
    </submittedName>
</protein>
<dbReference type="PANTHER" id="PTHR42721:SF3">
    <property type="entry name" value="BETA-D-XYLOSIDASE 5-RELATED"/>
    <property type="match status" value="1"/>
</dbReference>
<dbReference type="Gene3D" id="3.40.50.1700">
    <property type="entry name" value="Glycoside hydrolase family 3 C-terminal domain"/>
    <property type="match status" value="1"/>
</dbReference>
<sequence>MRRIFVMAGFTLLMLGGTMFAQQYKNPNLPVEERAADLCSRLTLEEKVALMQNASPAIPRLDIPQFEWWSEALHGVGLNGKATVFPATIGMAASFNDTLLYKVYCAASDEARAKNNEARRSGEIKRFQGLSFWTPNVNIFRDPRWGRGQETYGEDPYLTTCMGLTVVRGLQGYTIDGVRKDRCLKLLACAKHFAVHSGPEWNRHSFNLENISSRDLWETYLSAFKSLVQEGGVREVMCAYQRIDGEPCCGNTRYLQQILRDEWGFKGLVVSDCSAISDFHVKGRHGVAGSEHEASAMAVRAGTDVECGRNYRSLPGADVASIVGQASDVDVVIFVGGISSKQEGEEMKVKLPGFRGGDRTDIELPEAQRRVIAALHEADAIVQAWYAGEQGGLAIAETLFGSNNPSGKLPLTFYKNLSQLPDYEDYNMNNRTYRYFRGEPLYPFGYGLSYTTFQYKKGKAGLQKDGSVRLSFQLKNTGKRAGTEIAQVYIRRTEDVNGPIKTLRDFRRITLQPGETQTVSFVLQPVQFDTFDESTHTMRVMPGEYEIMYGGSSAGHSLKKINIKLLEN</sequence>
<feature type="domain" description="Fibronectin type III-like" evidence="4">
    <location>
        <begin position="484"/>
        <end position="553"/>
    </location>
</feature>
<keyword evidence="3" id="KW-0378">Hydrolase</keyword>
<dbReference type="SUPFAM" id="SSF52279">
    <property type="entry name" value="Beta-D-glucan exohydrolase, C-terminal domain"/>
    <property type="match status" value="1"/>
</dbReference>
<evidence type="ECO:0000256" key="3">
    <source>
        <dbReference type="ARBA" id="ARBA00022801"/>
    </source>
</evidence>
<dbReference type="InterPro" id="IPR036962">
    <property type="entry name" value="Glyco_hydro_3_N_sf"/>
</dbReference>
<dbReference type="GO" id="GO:0031222">
    <property type="term" value="P:arabinan catabolic process"/>
    <property type="evidence" value="ECO:0007669"/>
    <property type="project" value="TreeGrafter"/>
</dbReference>
<dbReference type="InterPro" id="IPR017853">
    <property type="entry name" value="GH"/>
</dbReference>
<dbReference type="GO" id="GO:0045493">
    <property type="term" value="P:xylan catabolic process"/>
    <property type="evidence" value="ECO:0007669"/>
    <property type="project" value="InterPro"/>
</dbReference>
<dbReference type="GO" id="GO:0046556">
    <property type="term" value="F:alpha-L-arabinofuranosidase activity"/>
    <property type="evidence" value="ECO:0007669"/>
    <property type="project" value="TreeGrafter"/>
</dbReference>
<dbReference type="InterPro" id="IPR002772">
    <property type="entry name" value="Glyco_hydro_3_C"/>
</dbReference>
<dbReference type="Gene3D" id="2.60.40.10">
    <property type="entry name" value="Immunoglobulins"/>
    <property type="match status" value="1"/>
</dbReference>